<dbReference type="PROSITE" id="PS50883">
    <property type="entry name" value="EAL"/>
    <property type="match status" value="1"/>
</dbReference>
<dbReference type="GO" id="GO:0003824">
    <property type="term" value="F:catalytic activity"/>
    <property type="evidence" value="ECO:0007669"/>
    <property type="project" value="UniProtKB-ARBA"/>
</dbReference>
<feature type="domain" description="EAL" evidence="10">
    <location>
        <begin position="633"/>
        <end position="888"/>
    </location>
</feature>
<organism evidence="12 13">
    <name type="scientific">Colwellia ponticola</name>
    <dbReference type="NCBI Taxonomy" id="2304625"/>
    <lineage>
        <taxon>Bacteria</taxon>
        <taxon>Pseudomonadati</taxon>
        <taxon>Pseudomonadota</taxon>
        <taxon>Gammaproteobacteria</taxon>
        <taxon>Alteromonadales</taxon>
        <taxon>Colwelliaceae</taxon>
        <taxon>Colwellia</taxon>
    </lineage>
</organism>
<dbReference type="InterPro" id="IPR000160">
    <property type="entry name" value="GGDEF_dom"/>
</dbReference>
<dbReference type="PROSITE" id="PS50113">
    <property type="entry name" value="PAC"/>
    <property type="match status" value="1"/>
</dbReference>
<keyword evidence="5 6" id="KW-0472">Membrane</keyword>
<dbReference type="SMART" id="SM00052">
    <property type="entry name" value="EAL"/>
    <property type="match status" value="1"/>
</dbReference>
<dbReference type="Pfam" id="PF00563">
    <property type="entry name" value="EAL"/>
    <property type="match status" value="1"/>
</dbReference>
<dbReference type="EMBL" id="SZVP01000016">
    <property type="protein sequence ID" value="TMM42642.1"/>
    <property type="molecule type" value="Genomic_DNA"/>
</dbReference>
<evidence type="ECO:0000259" key="10">
    <source>
        <dbReference type="PROSITE" id="PS50883"/>
    </source>
</evidence>
<dbReference type="Gene3D" id="3.30.70.270">
    <property type="match status" value="1"/>
</dbReference>
<dbReference type="OrthoDB" id="9176779at2"/>
<dbReference type="NCBIfam" id="TIGR00254">
    <property type="entry name" value="GGDEF"/>
    <property type="match status" value="1"/>
</dbReference>
<dbReference type="PANTHER" id="PTHR44757">
    <property type="entry name" value="DIGUANYLATE CYCLASE DGCP"/>
    <property type="match status" value="1"/>
</dbReference>
<dbReference type="Gene3D" id="3.30.450.350">
    <property type="entry name" value="CHASE domain"/>
    <property type="match status" value="1"/>
</dbReference>
<dbReference type="GO" id="GO:0016020">
    <property type="term" value="C:membrane"/>
    <property type="evidence" value="ECO:0007669"/>
    <property type="project" value="UniProtKB-SubCell"/>
</dbReference>
<comment type="cofactor">
    <cofactor evidence="1">
        <name>Mg(2+)</name>
        <dbReference type="ChEBI" id="CHEBI:18420"/>
    </cofactor>
</comment>
<proteinExistence type="predicted"/>
<protein>
    <submittedName>
        <fullName evidence="12">EAL domain-containing protein</fullName>
    </submittedName>
</protein>
<dbReference type="GO" id="GO:0007165">
    <property type="term" value="P:signal transduction"/>
    <property type="evidence" value="ECO:0007669"/>
    <property type="project" value="UniProtKB-ARBA"/>
</dbReference>
<dbReference type="Pfam" id="PF00990">
    <property type="entry name" value="GGDEF"/>
    <property type="match status" value="1"/>
</dbReference>
<dbReference type="Gene3D" id="3.20.20.450">
    <property type="entry name" value="EAL domain"/>
    <property type="match status" value="1"/>
</dbReference>
<dbReference type="SMART" id="SM00091">
    <property type="entry name" value="PAS"/>
    <property type="match status" value="1"/>
</dbReference>
<dbReference type="Gene3D" id="3.30.450.20">
    <property type="entry name" value="PAS domain"/>
    <property type="match status" value="1"/>
</dbReference>
<evidence type="ECO:0000313" key="12">
    <source>
        <dbReference type="EMBL" id="TMM42642.1"/>
    </source>
</evidence>
<dbReference type="SUPFAM" id="SSF141868">
    <property type="entry name" value="EAL domain-like"/>
    <property type="match status" value="1"/>
</dbReference>
<dbReference type="PROSITE" id="PS50839">
    <property type="entry name" value="CHASE"/>
    <property type="match status" value="1"/>
</dbReference>
<dbReference type="SUPFAM" id="SSF55073">
    <property type="entry name" value="Nucleotide cyclase"/>
    <property type="match status" value="1"/>
</dbReference>
<dbReference type="CDD" id="cd01948">
    <property type="entry name" value="EAL"/>
    <property type="match status" value="1"/>
</dbReference>
<feature type="domain" description="CHASE" evidence="9">
    <location>
        <begin position="125"/>
        <end position="267"/>
    </location>
</feature>
<dbReference type="InterPro" id="IPR035965">
    <property type="entry name" value="PAS-like_dom_sf"/>
</dbReference>
<comment type="caution">
    <text evidence="12">The sequence shown here is derived from an EMBL/GenBank/DDBJ whole genome shotgun (WGS) entry which is preliminary data.</text>
</comment>
<dbReference type="FunFam" id="3.30.70.270:FF:000001">
    <property type="entry name" value="Diguanylate cyclase domain protein"/>
    <property type="match status" value="1"/>
</dbReference>
<dbReference type="SMART" id="SM00086">
    <property type="entry name" value="PAC"/>
    <property type="match status" value="1"/>
</dbReference>
<comment type="subcellular location">
    <subcellularLocation>
        <location evidence="2">Membrane</location>
    </subcellularLocation>
</comment>
<dbReference type="SMART" id="SM00267">
    <property type="entry name" value="GGDEF"/>
    <property type="match status" value="1"/>
</dbReference>
<dbReference type="SMART" id="SM01079">
    <property type="entry name" value="CHASE"/>
    <property type="match status" value="1"/>
</dbReference>
<evidence type="ECO:0000313" key="13">
    <source>
        <dbReference type="Proteomes" id="UP000307702"/>
    </source>
</evidence>
<evidence type="ECO:0000259" key="9">
    <source>
        <dbReference type="PROSITE" id="PS50839"/>
    </source>
</evidence>
<dbReference type="SUPFAM" id="SSF55785">
    <property type="entry name" value="PYP-like sensor domain (PAS domain)"/>
    <property type="match status" value="1"/>
</dbReference>
<dbReference type="InterPro" id="IPR000700">
    <property type="entry name" value="PAS-assoc_C"/>
</dbReference>
<gene>
    <name evidence="12" type="ORF">FCS21_13830</name>
</gene>
<keyword evidence="13" id="KW-1185">Reference proteome</keyword>
<dbReference type="Pfam" id="PF03924">
    <property type="entry name" value="CHASE"/>
    <property type="match status" value="1"/>
</dbReference>
<dbReference type="Gene3D" id="1.20.120.30">
    <property type="entry name" value="Aspartate receptor, ligand-binding domain"/>
    <property type="match status" value="1"/>
</dbReference>
<dbReference type="PANTHER" id="PTHR44757:SF2">
    <property type="entry name" value="BIOFILM ARCHITECTURE MAINTENANCE PROTEIN MBAA"/>
    <property type="match status" value="1"/>
</dbReference>
<dbReference type="Pfam" id="PF13426">
    <property type="entry name" value="PAS_9"/>
    <property type="match status" value="1"/>
</dbReference>
<keyword evidence="3 6" id="KW-0812">Transmembrane</keyword>
<dbReference type="Proteomes" id="UP000307702">
    <property type="component" value="Unassembled WGS sequence"/>
</dbReference>
<dbReference type="PROSITE" id="PS50112">
    <property type="entry name" value="PAS"/>
    <property type="match status" value="1"/>
</dbReference>
<evidence type="ECO:0000259" key="11">
    <source>
        <dbReference type="PROSITE" id="PS50887"/>
    </source>
</evidence>
<dbReference type="InterPro" id="IPR043128">
    <property type="entry name" value="Rev_trsase/Diguanyl_cyclase"/>
</dbReference>
<feature type="domain" description="GGDEF" evidence="11">
    <location>
        <begin position="491"/>
        <end position="624"/>
    </location>
</feature>
<dbReference type="InterPro" id="IPR042240">
    <property type="entry name" value="CHASE_sf"/>
</dbReference>
<evidence type="ECO:0000259" key="8">
    <source>
        <dbReference type="PROSITE" id="PS50113"/>
    </source>
</evidence>
<feature type="domain" description="PAS" evidence="7">
    <location>
        <begin position="334"/>
        <end position="380"/>
    </location>
</feature>
<accession>A0A8H2JJQ2</accession>
<evidence type="ECO:0000256" key="5">
    <source>
        <dbReference type="ARBA" id="ARBA00023136"/>
    </source>
</evidence>
<dbReference type="PROSITE" id="PS50887">
    <property type="entry name" value="GGDEF"/>
    <property type="match status" value="1"/>
</dbReference>
<evidence type="ECO:0000256" key="4">
    <source>
        <dbReference type="ARBA" id="ARBA00022989"/>
    </source>
</evidence>
<evidence type="ECO:0000259" key="7">
    <source>
        <dbReference type="PROSITE" id="PS50112"/>
    </source>
</evidence>
<evidence type="ECO:0000256" key="1">
    <source>
        <dbReference type="ARBA" id="ARBA00001946"/>
    </source>
</evidence>
<dbReference type="CDD" id="cd01949">
    <property type="entry name" value="GGDEF"/>
    <property type="match status" value="1"/>
</dbReference>
<evidence type="ECO:0000256" key="2">
    <source>
        <dbReference type="ARBA" id="ARBA00004370"/>
    </source>
</evidence>
<dbReference type="InterPro" id="IPR029787">
    <property type="entry name" value="Nucleotide_cyclase"/>
</dbReference>
<dbReference type="InterPro" id="IPR001610">
    <property type="entry name" value="PAC"/>
</dbReference>
<dbReference type="AlphaFoldDB" id="A0A8H2JJQ2"/>
<dbReference type="NCBIfam" id="TIGR00229">
    <property type="entry name" value="sensory_box"/>
    <property type="match status" value="1"/>
</dbReference>
<feature type="transmembrane region" description="Helical" evidence="6">
    <location>
        <begin position="26"/>
        <end position="49"/>
    </location>
</feature>
<dbReference type="InterPro" id="IPR001633">
    <property type="entry name" value="EAL_dom"/>
</dbReference>
<dbReference type="InterPro" id="IPR006189">
    <property type="entry name" value="CHASE_dom"/>
</dbReference>
<feature type="domain" description="PAC" evidence="8">
    <location>
        <begin position="405"/>
        <end position="459"/>
    </location>
</feature>
<reference evidence="12 13" key="1">
    <citation type="submission" date="2019-05" db="EMBL/GenBank/DDBJ databases">
        <title>Colwellia ponticola sp. nov., isolated from seawater.</title>
        <authorList>
            <person name="Yoon J.-H."/>
        </authorList>
    </citation>
    <scope>NUCLEOTIDE SEQUENCE [LARGE SCALE GENOMIC DNA]</scope>
    <source>
        <strain evidence="12 13">OISW-25</strain>
    </source>
</reference>
<dbReference type="InterPro" id="IPR000014">
    <property type="entry name" value="PAS"/>
</dbReference>
<dbReference type="InterPro" id="IPR052155">
    <property type="entry name" value="Biofilm_reg_signaling"/>
</dbReference>
<keyword evidence="4 6" id="KW-1133">Transmembrane helix</keyword>
<evidence type="ECO:0000256" key="6">
    <source>
        <dbReference type="SAM" id="Phobius"/>
    </source>
</evidence>
<sequence>MNMQAKKNNNAVNQCKSKKQKRFFGLHALPLISALCCFSLIFFVAFWLYHVELKSALQSRSTTAEKRINDIAGVISSSMEVRLNLTSSLRAFVYTHKTFSVEDFNNFTSLLLNDLTGIVSLQLAPDGIVTYVTDVEFNKQVIGHNLLTDPRRRQLALKAIQDNSYLIIGPMDLIQGGQAITARRPIFFPGINDQQANFWGFATVLIDIKSLLEDTLVVNLMKDFNLAIRGKDGLGAQGDVFFGEAAVFENPIAKSTIRLPNAQWQIAVTEKKSNHIAGFFHSSWYWGLTLPSSLIAALLCYSLMDRPRKLKEKISEATTALRIEINQRKLAEEKLQLSSRVFNNTHEAIMITNEEQVIVDVNPAFSDITGYNREEMIGKTPHVLRSGKHSANFYQAMWQAVTEQGHWQGQVWNKSKQGDLYAELLSISSLKNDEGKVTHYICLFSDITDLKRQQEQLKLMAHYDVLTKLPNRALFVDRFHHAIAHSIRTGHQLAICFLDLDDFKPVNDNYGHDVGDRLLIEVAKRITECIREEDTVSRQGGDEFAILLNDLKSASQYEVTMDRIHQSLAQPYDIDGVQHNITASSGVTLYPSDNSDIDTLLRHADHAMYQSKLAGKHRTQLYNPDYDQLIIQKNSQLEEIEQALANNEFELYYQPKVNMTTGDVFGVEALIRWLHPDKGLIQPLDFLPFIDDTPLENKLGEWVINEALQQLTQWQQHNILIQMSINISSNHLLSPMFFDVLKNNLTKYPTIDSQYLQLEILESSTLGDISIITDIIKTCQQRLGVSFALDDFGTGYSSLTHLRSLPVDTIKIDRSFVRDMLDDPSDYSIIEGVIALTQSFSRNVIAEGVESKNHGLMLLMMGCEQAQGYEVAPPMPASEFSYWLRHYIANQDWLLCGNKSRSNKENSLAIFKILSRQWKDKLTEKVSEGSDGVTYWPIIDSHYCHCGNWIAREKTKQLFAREGIERLEQVHHKVHSIAHAIKSHYQQGDLHTTQAILVDFELAFDEMSEVTRTWQ</sequence>
<evidence type="ECO:0000256" key="3">
    <source>
        <dbReference type="ARBA" id="ARBA00022692"/>
    </source>
</evidence>
<dbReference type="CDD" id="cd00130">
    <property type="entry name" value="PAS"/>
    <property type="match status" value="1"/>
</dbReference>
<dbReference type="InterPro" id="IPR035919">
    <property type="entry name" value="EAL_sf"/>
</dbReference>
<name>A0A8H2JJQ2_9GAMM</name>